<sequence>MNRFVVNKSYFLSLLLVVIFFSCKHIPDLPVQPALLHKNDPVSLGIDEGALFKYALSLNLWLIDAKSYVARYYKRDKFPYFEDFDTTYKDNSELEIAERIAYYKRYIQGTKPIVVSVYRKYTQLYLEE</sequence>
<evidence type="ECO:0000313" key="1">
    <source>
        <dbReference type="EMBL" id="ACH94195.1"/>
    </source>
</evidence>
<reference evidence="1 2" key="1">
    <citation type="journal article" date="2008" name="PLoS Genet.">
        <title>The genome of Borrelia recurrentis, the agent of deadly louse-borne relapsing fever, is a degraded subset of tick-borne Borrelia duttonii.</title>
        <authorList>
            <person name="Lescot M."/>
            <person name="Audic S."/>
            <person name="Robert C."/>
            <person name="Nguyen T.T."/>
            <person name="Blanc G."/>
            <person name="Cutler S.J."/>
            <person name="Wincker P."/>
            <person name="Couloux A."/>
            <person name="Claverie J.-M."/>
            <person name="Raoult D."/>
            <person name="Drancourt M."/>
        </authorList>
    </citation>
    <scope>NUCLEOTIDE SEQUENCE [LARGE SCALE GENOMIC DNA]</scope>
    <source>
        <strain evidence="1 2">Ly</strain>
    </source>
</reference>
<evidence type="ECO:0000313" key="2">
    <source>
        <dbReference type="Proteomes" id="UP000000611"/>
    </source>
</evidence>
<dbReference type="RefSeq" id="WP_012539640.1">
    <property type="nucleotide sequence ID" value="NC_011256.1"/>
</dbReference>
<name>B5RPA9_BORDL</name>
<dbReference type="KEGG" id="bdu:BDU_2018"/>
<proteinExistence type="predicted"/>
<dbReference type="InterPro" id="IPR004248">
    <property type="entry name" value="Borrelia_plasmid_OrfD"/>
</dbReference>
<accession>B5RPA9</accession>
<gene>
    <name evidence="1" type="ordered locus">BDU_2018</name>
</gene>
<keyword evidence="1" id="KW-0614">Plasmid</keyword>
<dbReference type="Pfam" id="PF02999">
    <property type="entry name" value="Borrelia_orfD"/>
    <property type="match status" value="1"/>
</dbReference>
<dbReference type="HOGENOM" id="CLU_160505_0_0_12"/>
<dbReference type="PROSITE" id="PS51257">
    <property type="entry name" value="PROKAR_LIPOPROTEIN"/>
    <property type="match status" value="1"/>
</dbReference>
<dbReference type="AlphaFoldDB" id="B5RPA9"/>
<dbReference type="Proteomes" id="UP000000611">
    <property type="component" value="Plasmid pl70"/>
</dbReference>
<keyword evidence="2" id="KW-1185">Reference proteome</keyword>
<geneLocation type="plasmid" evidence="1 2">
    <name>pl70</name>
</geneLocation>
<keyword evidence="1" id="KW-0449">Lipoprotein</keyword>
<protein>
    <submittedName>
        <fullName evidence="1">Lipoprotein</fullName>
    </submittedName>
</protein>
<dbReference type="EMBL" id="CP000990">
    <property type="protein sequence ID" value="ACH94195.1"/>
    <property type="molecule type" value="Genomic_DNA"/>
</dbReference>
<organism evidence="1 2">
    <name type="scientific">Borrelia duttonii (strain Ly)</name>
    <dbReference type="NCBI Taxonomy" id="412419"/>
    <lineage>
        <taxon>Bacteria</taxon>
        <taxon>Pseudomonadati</taxon>
        <taxon>Spirochaetota</taxon>
        <taxon>Spirochaetia</taxon>
        <taxon>Spirochaetales</taxon>
        <taxon>Borreliaceae</taxon>
        <taxon>Borrelia</taxon>
    </lineage>
</organism>
<dbReference type="OrthoDB" id="351067at2"/>